<feature type="non-terminal residue" evidence="1">
    <location>
        <position position="140"/>
    </location>
</feature>
<evidence type="ECO:0000313" key="1">
    <source>
        <dbReference type="EMBL" id="MCS5737049.1"/>
    </source>
</evidence>
<feature type="non-terminal residue" evidence="1">
    <location>
        <position position="1"/>
    </location>
</feature>
<dbReference type="EMBL" id="JANLCJ010000370">
    <property type="protein sequence ID" value="MCS5737049.1"/>
    <property type="molecule type" value="Genomic_DNA"/>
</dbReference>
<comment type="caution">
    <text evidence="1">The sequence shown here is derived from an EMBL/GenBank/DDBJ whole genome shotgun (WGS) entry which is preliminary data.</text>
</comment>
<protein>
    <submittedName>
        <fullName evidence="1">Uncharacterized protein</fullName>
    </submittedName>
</protein>
<proteinExistence type="predicted"/>
<reference evidence="1" key="1">
    <citation type="submission" date="2022-08" db="EMBL/GenBank/DDBJ databases">
        <authorList>
            <person name="Deng Y."/>
            <person name="Han X.-F."/>
            <person name="Zhang Y.-Q."/>
        </authorList>
    </citation>
    <scope>NUCLEOTIDE SEQUENCE</scope>
    <source>
        <strain evidence="1">CPCC 203386</strain>
    </source>
</reference>
<dbReference type="Proteomes" id="UP001165586">
    <property type="component" value="Unassembled WGS sequence"/>
</dbReference>
<organism evidence="1 2">
    <name type="scientific">Herbiconiux daphne</name>
    <dbReference type="NCBI Taxonomy" id="2970914"/>
    <lineage>
        <taxon>Bacteria</taxon>
        <taxon>Bacillati</taxon>
        <taxon>Actinomycetota</taxon>
        <taxon>Actinomycetes</taxon>
        <taxon>Micrococcales</taxon>
        <taxon>Microbacteriaceae</taxon>
        <taxon>Herbiconiux</taxon>
    </lineage>
</organism>
<sequence>SKKATVTGNAFLNLYKCTDPILREIAAIRFQSSVVVDNGITQITENNDLGQYITGLYVLPYIVDPVYFPTQSNVKLGNYQTSIETDQFDNYVIELDFGEITFDEKYQNFIDYESRITLRLPWYGEYLLDTAYCMNRVVKV</sequence>
<dbReference type="RefSeq" id="WP_259543345.1">
    <property type="nucleotide sequence ID" value="NZ_JANLCJ010000370.1"/>
</dbReference>
<evidence type="ECO:0000313" key="2">
    <source>
        <dbReference type="Proteomes" id="UP001165586"/>
    </source>
</evidence>
<keyword evidence="2" id="KW-1185">Reference proteome</keyword>
<gene>
    <name evidence="1" type="ORF">N1032_25305</name>
</gene>
<accession>A0ABT2HAX6</accession>
<name>A0ABT2HAX6_9MICO</name>